<feature type="transmembrane region" description="Helical" evidence="1">
    <location>
        <begin position="14"/>
        <end position="34"/>
    </location>
</feature>
<dbReference type="AlphaFoldDB" id="A0A1U9LIY3"/>
<proteinExistence type="predicted"/>
<geneLocation type="plasmid" evidence="3">
    <name>pac1084_1</name>
</geneLocation>
<evidence type="ECO:0000256" key="1">
    <source>
        <dbReference type="SAM" id="Phobius"/>
    </source>
</evidence>
<keyword evidence="2" id="KW-0614">Plasmid</keyword>
<protein>
    <submittedName>
        <fullName evidence="2">Uncharacterized protein</fullName>
    </submittedName>
</protein>
<accession>A0A1U9LIY3</accession>
<name>A0A1U9LIY3_9PROT</name>
<dbReference type="KEGG" id="aper:A0U91_15235"/>
<evidence type="ECO:0000313" key="3">
    <source>
        <dbReference type="Proteomes" id="UP000189055"/>
    </source>
</evidence>
<keyword evidence="1" id="KW-0472">Membrane</keyword>
<gene>
    <name evidence="2" type="ORF">A0U91_15235</name>
</gene>
<dbReference type="Proteomes" id="UP000189055">
    <property type="component" value="Plasmid pAC1084_1"/>
</dbReference>
<evidence type="ECO:0000313" key="2">
    <source>
        <dbReference type="EMBL" id="AQT06367.1"/>
    </source>
</evidence>
<keyword evidence="1" id="KW-1133">Transmembrane helix</keyword>
<keyword evidence="1" id="KW-0812">Transmembrane</keyword>
<dbReference type="EMBL" id="CP014688">
    <property type="protein sequence ID" value="AQT06367.1"/>
    <property type="molecule type" value="Genomic_DNA"/>
</dbReference>
<reference evidence="2 3" key="1">
    <citation type="submission" date="2016-03" db="EMBL/GenBank/DDBJ databases">
        <title>Acetic acid bacteria sequencing.</title>
        <authorList>
            <person name="Brandt J."/>
            <person name="Jakob F."/>
            <person name="Vogel R.F."/>
        </authorList>
    </citation>
    <scope>NUCLEOTIDE SEQUENCE [LARGE SCALE GENOMIC DNA]</scope>
    <source>
        <strain evidence="2 3">TMW2.1084</strain>
        <plasmid evidence="3">pac1084_1</plasmid>
    </source>
</reference>
<organism evidence="2 3">
    <name type="scientific">Acetobacter persici</name>
    <dbReference type="NCBI Taxonomy" id="1076596"/>
    <lineage>
        <taxon>Bacteria</taxon>
        <taxon>Pseudomonadati</taxon>
        <taxon>Pseudomonadota</taxon>
        <taxon>Alphaproteobacteria</taxon>
        <taxon>Acetobacterales</taxon>
        <taxon>Acetobacteraceae</taxon>
        <taxon>Acetobacter</taxon>
    </lineage>
</organism>
<sequence length="85" mass="10607">MRYDIILDRDWELLVWRLIFAVPRCFQNSAFFLLNMQRRLLRELLPFPERTLAIGVRQYLLMKSSYPEKRASRMFFDWSMIYFYL</sequence>